<keyword evidence="2" id="KW-1185">Reference proteome</keyword>
<accession>A0A2D0N7L4</accession>
<evidence type="ECO:0000313" key="2">
    <source>
        <dbReference type="Proteomes" id="UP000223913"/>
    </source>
</evidence>
<proteinExistence type="predicted"/>
<gene>
    <name evidence="1" type="ORF">CRP01_21865</name>
</gene>
<evidence type="ECO:0008006" key="3">
    <source>
        <dbReference type="Google" id="ProtNLM"/>
    </source>
</evidence>
<comment type="caution">
    <text evidence="1">The sequence shown here is derived from an EMBL/GenBank/DDBJ whole genome shotgun (WGS) entry which is preliminary data.</text>
</comment>
<dbReference type="AlphaFoldDB" id="A0A2D0N7L4"/>
<reference evidence="1 2" key="1">
    <citation type="submission" date="2017-10" db="EMBL/GenBank/DDBJ databases">
        <title>The draft genome sequence of Lewinella nigricans NBRC 102662.</title>
        <authorList>
            <person name="Wang K."/>
        </authorList>
    </citation>
    <scope>NUCLEOTIDE SEQUENCE [LARGE SCALE GENOMIC DNA]</scope>
    <source>
        <strain evidence="1 2">NBRC 102662</strain>
    </source>
</reference>
<dbReference type="EMBL" id="PDUD01000026">
    <property type="protein sequence ID" value="PHN04388.1"/>
    <property type="molecule type" value="Genomic_DNA"/>
</dbReference>
<name>A0A2D0N7L4_FLAN2</name>
<dbReference type="Gene3D" id="3.40.630.10">
    <property type="entry name" value="Zn peptidases"/>
    <property type="match status" value="1"/>
</dbReference>
<organism evidence="1 2">
    <name type="scientific">Flavilitoribacter nigricans (strain ATCC 23147 / DSM 23189 / NBRC 102662 / NCIMB 1420 / SS-2)</name>
    <name type="common">Lewinella nigricans</name>
    <dbReference type="NCBI Taxonomy" id="1122177"/>
    <lineage>
        <taxon>Bacteria</taxon>
        <taxon>Pseudomonadati</taxon>
        <taxon>Bacteroidota</taxon>
        <taxon>Saprospiria</taxon>
        <taxon>Saprospirales</taxon>
        <taxon>Lewinellaceae</taxon>
        <taxon>Flavilitoribacter</taxon>
    </lineage>
</organism>
<protein>
    <recommendedName>
        <fullName evidence="3">Peptidase M14 carboxypeptidase A domain-containing protein</fullName>
    </recommendedName>
</protein>
<dbReference type="SUPFAM" id="SSF53187">
    <property type="entry name" value="Zn-dependent exopeptidases"/>
    <property type="match status" value="1"/>
</dbReference>
<evidence type="ECO:0000313" key="1">
    <source>
        <dbReference type="EMBL" id="PHN04388.1"/>
    </source>
</evidence>
<sequence length="482" mass="56059">MQLLRDYLHDQSKADLLKEVVIVVIPYYNIGGGLNRGAYSRANQLGPEEHGFRGNAKNLDLNRDFIKCDTRNARTFNQIFNYWQPDIFIDNHTSNGADYQYTITLIPTQHNKLSPVLAQYLQEDMLPQLYEGVAQRGWDMTPYVYARSIPDEGIAGFLDLARYSSGYAALHHTISFMPETHMLKPFADRVASVYAFMDAMIQVLNRDGNKIRDLRGRAFQAARTQKQFAVNWQLDQERSDTITFKGYEAGYKKSAISGLDRLYYDRNKPFEKQIPHFNYYKATQTVEKPSAYIIPQAYREVLERLHWNGVRIHQLTEDLAVDAEFYYIEEYQTSRSPYEGHYMHSQVQVRTEHLERQFHAGDYVVFTGQPADRFLVEVLEPQGADSYFAWNFFDGILMQKEHFSSYVFEDLAADYLDEHPDLKNKLDTKRKEDSEFANSARAQLNFIYENSPYYEPTYKLYPVGRMKPGIHLPVIGVSELGE</sequence>
<dbReference type="Proteomes" id="UP000223913">
    <property type="component" value="Unassembled WGS sequence"/>
</dbReference>